<dbReference type="VEuPathDB" id="FungiDB:FUN_023221"/>
<organism evidence="3 4">
    <name type="scientific">Rhizophagus irregularis</name>
    <dbReference type="NCBI Taxonomy" id="588596"/>
    <lineage>
        <taxon>Eukaryota</taxon>
        <taxon>Fungi</taxon>
        <taxon>Fungi incertae sedis</taxon>
        <taxon>Mucoromycota</taxon>
        <taxon>Glomeromycotina</taxon>
        <taxon>Glomeromycetes</taxon>
        <taxon>Glomerales</taxon>
        <taxon>Glomeraceae</taxon>
        <taxon>Rhizophagus</taxon>
    </lineage>
</organism>
<name>A0A2N0Q6N0_9GLOM</name>
<comment type="caution">
    <text evidence="3">The sequence shown here is derived from an EMBL/GenBank/DDBJ whole genome shotgun (WGS) entry which is preliminary data.</text>
</comment>
<dbReference type="InterPro" id="IPR044736">
    <property type="entry name" value="Gid1/RanBPM/SPLA_SPRY"/>
</dbReference>
<dbReference type="InterPro" id="IPR001870">
    <property type="entry name" value="B30.2/SPRY"/>
</dbReference>
<keyword evidence="1" id="KW-0472">Membrane</keyword>
<dbReference type="AlphaFoldDB" id="A0A2N0Q6N0"/>
<evidence type="ECO:0000256" key="1">
    <source>
        <dbReference type="SAM" id="Phobius"/>
    </source>
</evidence>
<feature type="domain" description="B30.2/SPRY" evidence="2">
    <location>
        <begin position="179"/>
        <end position="365"/>
    </location>
</feature>
<dbReference type="SUPFAM" id="SSF49899">
    <property type="entry name" value="Concanavalin A-like lectins/glucanases"/>
    <property type="match status" value="1"/>
</dbReference>
<keyword evidence="1" id="KW-1133">Transmembrane helix</keyword>
<dbReference type="CDD" id="cd12885">
    <property type="entry name" value="SPRY_RanBP_like"/>
    <property type="match status" value="1"/>
</dbReference>
<dbReference type="PANTHER" id="PTHR12864">
    <property type="entry name" value="RAN BINDING PROTEIN 9-RELATED"/>
    <property type="match status" value="1"/>
</dbReference>
<dbReference type="Pfam" id="PF00622">
    <property type="entry name" value="SPRY"/>
    <property type="match status" value="1"/>
</dbReference>
<dbReference type="InterPro" id="IPR003877">
    <property type="entry name" value="SPRY_dom"/>
</dbReference>
<dbReference type="InterPro" id="IPR050618">
    <property type="entry name" value="Ubq-SigPath_Reg"/>
</dbReference>
<dbReference type="VEuPathDB" id="FungiDB:RhiirA1_502162"/>
<dbReference type="SMART" id="SM00449">
    <property type="entry name" value="SPRY"/>
    <property type="match status" value="1"/>
</dbReference>
<dbReference type="VEuPathDB" id="FungiDB:RhiirFUN_001301"/>
<feature type="transmembrane region" description="Helical" evidence="1">
    <location>
        <begin position="79"/>
        <end position="98"/>
    </location>
</feature>
<dbReference type="Proteomes" id="UP000232722">
    <property type="component" value="Unassembled WGS sequence"/>
</dbReference>
<keyword evidence="1" id="KW-0812">Transmembrane</keyword>
<accession>A0A2N0Q6N0</accession>
<gene>
    <name evidence="3" type="ORF">RhiirA5_395441</name>
</gene>
<sequence>MAIADSDLSNLSDGTNNENLRKIFDYDNNKNEIINEINENTSKSWEWFGERKPKLKKSKGYYPNVKLNIDNNITYRVRFFIAIPTLIFLTILLINTYLCMIRIDDEFILLIYGSENKQILLQNIKEYLKKVLKDFLHFLGKKSESNEHIKKLGVNAWKFIPESRILLNEIVIVSDENDKNTNNNTFKKDHECVEIDFNTKFDVMIQTNYPLLNINNTNNIPSDTTALNISTLSTSLPAKYWFYYYEITILLNENNDKTIIAIGLASKNYSTNRLPGCNIHSVGFHSDEGRIFHNEKYTGSKYAEKWGEVNDVIGCGYYPNTGQVFFTMNGKNLDTAYTGLFHTWYPTIGSNGTCKLKVNFGQEEFMYKEANGMSVAGIIS</sequence>
<dbReference type="InterPro" id="IPR013320">
    <property type="entry name" value="ConA-like_dom_sf"/>
</dbReference>
<evidence type="ECO:0000313" key="3">
    <source>
        <dbReference type="EMBL" id="PKC14737.1"/>
    </source>
</evidence>
<reference evidence="3 4" key="1">
    <citation type="submission" date="2016-04" db="EMBL/GenBank/DDBJ databases">
        <title>Genome analyses suggest a sexual origin of heterokaryosis in a supposedly ancient asexual fungus.</title>
        <authorList>
            <person name="Ropars J."/>
            <person name="Sedzielewska K."/>
            <person name="Noel J."/>
            <person name="Charron P."/>
            <person name="Farinelli L."/>
            <person name="Marton T."/>
            <person name="Kruger M."/>
            <person name="Pelin A."/>
            <person name="Brachmann A."/>
            <person name="Corradi N."/>
        </authorList>
    </citation>
    <scope>NUCLEOTIDE SEQUENCE [LARGE SCALE GENOMIC DNA]</scope>
    <source>
        <strain evidence="3 4">A5</strain>
    </source>
</reference>
<protein>
    <submittedName>
        <fullName evidence="3">SPRY-domain-containing protein</fullName>
    </submittedName>
</protein>
<dbReference type="EMBL" id="LLXJ01000120">
    <property type="protein sequence ID" value="PKC14737.1"/>
    <property type="molecule type" value="Genomic_DNA"/>
</dbReference>
<evidence type="ECO:0000313" key="4">
    <source>
        <dbReference type="Proteomes" id="UP000232722"/>
    </source>
</evidence>
<reference evidence="3 4" key="2">
    <citation type="submission" date="2017-09" db="EMBL/GenBank/DDBJ databases">
        <title>Extensive intraspecific genome diversity in a model arbuscular mycorrhizal fungus.</title>
        <authorList>
            <person name="Chen E.C."/>
            <person name="Morin E."/>
            <person name="Beaudet D."/>
            <person name="Noel J."/>
            <person name="Ndikumana S."/>
            <person name="Charron P."/>
            <person name="St-Onge C."/>
            <person name="Giorgi J."/>
            <person name="Grigoriev I.V."/>
            <person name="Roux C."/>
            <person name="Martin F.M."/>
            <person name="Corradi N."/>
        </authorList>
    </citation>
    <scope>NUCLEOTIDE SEQUENCE [LARGE SCALE GENOMIC DNA]</scope>
    <source>
        <strain evidence="3 4">A5</strain>
    </source>
</reference>
<dbReference type="PROSITE" id="PS50188">
    <property type="entry name" value="B302_SPRY"/>
    <property type="match status" value="1"/>
</dbReference>
<dbReference type="InterPro" id="IPR043136">
    <property type="entry name" value="B30.2/SPRY_sf"/>
</dbReference>
<proteinExistence type="predicted"/>
<dbReference type="Gene3D" id="2.60.120.920">
    <property type="match status" value="1"/>
</dbReference>
<evidence type="ECO:0000259" key="2">
    <source>
        <dbReference type="PROSITE" id="PS50188"/>
    </source>
</evidence>